<organism evidence="1 2">
    <name type="scientific">Pluteus cervinus</name>
    <dbReference type="NCBI Taxonomy" id="181527"/>
    <lineage>
        <taxon>Eukaryota</taxon>
        <taxon>Fungi</taxon>
        <taxon>Dikarya</taxon>
        <taxon>Basidiomycota</taxon>
        <taxon>Agaricomycotina</taxon>
        <taxon>Agaricomycetes</taxon>
        <taxon>Agaricomycetidae</taxon>
        <taxon>Agaricales</taxon>
        <taxon>Pluteineae</taxon>
        <taxon>Pluteaceae</taxon>
        <taxon>Pluteus</taxon>
    </lineage>
</organism>
<protein>
    <submittedName>
        <fullName evidence="1">Uncharacterized protein</fullName>
    </submittedName>
</protein>
<evidence type="ECO:0000313" key="1">
    <source>
        <dbReference type="EMBL" id="TFK77533.1"/>
    </source>
</evidence>
<dbReference type="Proteomes" id="UP000308600">
    <property type="component" value="Unassembled WGS sequence"/>
</dbReference>
<sequence length="161" mass="17380">MAEWVFVAQVSKPSAACFDSRITCSSSLIDSIELGIPTSLATHVEGIIIPGECFAISLRPLCFPLGSGHVVSTCSHRVLRCATLRSIPIPFPFSSAQSSLFIVYPHLPFLPFTLAPISLPFHLAHPNSDSATSMFSSDSSYPCTPFFESFLDDILSPSPQT</sequence>
<keyword evidence="2" id="KW-1185">Reference proteome</keyword>
<dbReference type="EMBL" id="ML208259">
    <property type="protein sequence ID" value="TFK77533.1"/>
    <property type="molecule type" value="Genomic_DNA"/>
</dbReference>
<proteinExistence type="predicted"/>
<evidence type="ECO:0000313" key="2">
    <source>
        <dbReference type="Proteomes" id="UP000308600"/>
    </source>
</evidence>
<gene>
    <name evidence="1" type="ORF">BDN72DRAFT_48436</name>
</gene>
<reference evidence="1 2" key="1">
    <citation type="journal article" date="2019" name="Nat. Ecol. Evol.">
        <title>Megaphylogeny resolves global patterns of mushroom evolution.</title>
        <authorList>
            <person name="Varga T."/>
            <person name="Krizsan K."/>
            <person name="Foldi C."/>
            <person name="Dima B."/>
            <person name="Sanchez-Garcia M."/>
            <person name="Sanchez-Ramirez S."/>
            <person name="Szollosi G.J."/>
            <person name="Szarkandi J.G."/>
            <person name="Papp V."/>
            <person name="Albert L."/>
            <person name="Andreopoulos W."/>
            <person name="Angelini C."/>
            <person name="Antonin V."/>
            <person name="Barry K.W."/>
            <person name="Bougher N.L."/>
            <person name="Buchanan P."/>
            <person name="Buyck B."/>
            <person name="Bense V."/>
            <person name="Catcheside P."/>
            <person name="Chovatia M."/>
            <person name="Cooper J."/>
            <person name="Damon W."/>
            <person name="Desjardin D."/>
            <person name="Finy P."/>
            <person name="Geml J."/>
            <person name="Haridas S."/>
            <person name="Hughes K."/>
            <person name="Justo A."/>
            <person name="Karasinski D."/>
            <person name="Kautmanova I."/>
            <person name="Kiss B."/>
            <person name="Kocsube S."/>
            <person name="Kotiranta H."/>
            <person name="LaButti K.M."/>
            <person name="Lechner B.E."/>
            <person name="Liimatainen K."/>
            <person name="Lipzen A."/>
            <person name="Lukacs Z."/>
            <person name="Mihaltcheva S."/>
            <person name="Morgado L.N."/>
            <person name="Niskanen T."/>
            <person name="Noordeloos M.E."/>
            <person name="Ohm R.A."/>
            <person name="Ortiz-Santana B."/>
            <person name="Ovrebo C."/>
            <person name="Racz N."/>
            <person name="Riley R."/>
            <person name="Savchenko A."/>
            <person name="Shiryaev A."/>
            <person name="Soop K."/>
            <person name="Spirin V."/>
            <person name="Szebenyi C."/>
            <person name="Tomsovsky M."/>
            <person name="Tulloss R.E."/>
            <person name="Uehling J."/>
            <person name="Grigoriev I.V."/>
            <person name="Vagvolgyi C."/>
            <person name="Papp T."/>
            <person name="Martin F.M."/>
            <person name="Miettinen O."/>
            <person name="Hibbett D.S."/>
            <person name="Nagy L.G."/>
        </authorList>
    </citation>
    <scope>NUCLEOTIDE SEQUENCE [LARGE SCALE GENOMIC DNA]</scope>
    <source>
        <strain evidence="1 2">NL-1719</strain>
    </source>
</reference>
<accession>A0ACD3BHC8</accession>
<name>A0ACD3BHC8_9AGAR</name>